<comment type="similarity">
    <text evidence="2 9">Belongs to the MCM family.</text>
</comment>
<dbReference type="SMART" id="SM00350">
    <property type="entry name" value="MCM"/>
    <property type="match status" value="1"/>
</dbReference>
<evidence type="ECO:0000256" key="5">
    <source>
        <dbReference type="ARBA" id="ARBA00022840"/>
    </source>
</evidence>
<proteinExistence type="inferred from homology"/>
<reference evidence="12" key="1">
    <citation type="submission" date="2021-01" db="EMBL/GenBank/DDBJ databases">
        <authorList>
            <person name="Corre E."/>
            <person name="Pelletier E."/>
            <person name="Niang G."/>
            <person name="Scheremetjew M."/>
            <person name="Finn R."/>
            <person name="Kale V."/>
            <person name="Holt S."/>
            <person name="Cochrane G."/>
            <person name="Meng A."/>
            <person name="Brown T."/>
            <person name="Cohen L."/>
        </authorList>
    </citation>
    <scope>NUCLEOTIDE SEQUENCE</scope>
    <source>
        <strain evidence="12">SAG 36.94</strain>
    </source>
</reference>
<dbReference type="Pfam" id="PF17207">
    <property type="entry name" value="MCM_OB"/>
    <property type="match status" value="1"/>
</dbReference>
<dbReference type="Pfam" id="PF00493">
    <property type="entry name" value="MCM"/>
    <property type="match status" value="1"/>
</dbReference>
<evidence type="ECO:0000256" key="4">
    <source>
        <dbReference type="ARBA" id="ARBA00022741"/>
    </source>
</evidence>
<feature type="region of interest" description="Disordered" evidence="10">
    <location>
        <begin position="370"/>
        <end position="390"/>
    </location>
</feature>
<dbReference type="InterPro" id="IPR027417">
    <property type="entry name" value="P-loop_NTPase"/>
</dbReference>
<dbReference type="GO" id="GO:0003697">
    <property type="term" value="F:single-stranded DNA binding"/>
    <property type="evidence" value="ECO:0007669"/>
    <property type="project" value="TreeGrafter"/>
</dbReference>
<dbReference type="GO" id="GO:0006260">
    <property type="term" value="P:DNA replication"/>
    <property type="evidence" value="ECO:0007669"/>
    <property type="project" value="InterPro"/>
</dbReference>
<dbReference type="EC" id="3.6.4.12" evidence="3"/>
<dbReference type="SMART" id="SM00382">
    <property type="entry name" value="AAA"/>
    <property type="match status" value="1"/>
</dbReference>
<dbReference type="CDD" id="cd22247">
    <property type="entry name" value="MCM8_WHD"/>
    <property type="match status" value="1"/>
</dbReference>
<evidence type="ECO:0000256" key="7">
    <source>
        <dbReference type="ARBA" id="ARBA00023242"/>
    </source>
</evidence>
<dbReference type="InterPro" id="IPR012340">
    <property type="entry name" value="NA-bd_OB-fold"/>
</dbReference>
<dbReference type="AlphaFoldDB" id="A0A7S1T7Z7"/>
<organism evidence="12">
    <name type="scientific">Compsopogon caeruleus</name>
    <dbReference type="NCBI Taxonomy" id="31354"/>
    <lineage>
        <taxon>Eukaryota</taxon>
        <taxon>Rhodophyta</taxon>
        <taxon>Compsopogonophyceae</taxon>
        <taxon>Compsopogonales</taxon>
        <taxon>Compsopogonaceae</taxon>
        <taxon>Compsopogon</taxon>
    </lineage>
</organism>
<dbReference type="Gene3D" id="2.20.28.10">
    <property type="match status" value="1"/>
</dbReference>
<sequence>MAGALGDQGDIIDAREWLGVPGWNLYFDEEFDGNNERDVKRQALVDQIQVALVRDARLIEWALQGLGYSEWVYRPNGTTDIVVDANRLLVGAAPSGFGSHPEYPEDTSTFHRRGSQRTIDPPCVDFDQLRRSSGGLGLPSVAQELLRQPDEVLPCFGLALLRGMVLLVDNSGKRMEVPRGWSATCVPRIHNISPVTRIQDIAAHLVGRLVCIQGTVIRASSIRQQLTAATFDCARCGGRVVRTFRDYVLSPPKACEFQGCRSRQFSPDLDQVETVDWQRLTVQELRQHQSSARPLQSDHDEGPSLRTIDVEVVGDLVDQCMPGDRVNVCGIVRALNVGSEPVLSRGAGRSSKGLSTLFVGANSLAKLKSRVPKMDTPSSSTDGKASRSDPDFAENELELFRSLFSEKHLFSILVHSLCPSILGHEVVKAGLLLSLLGGNPQDVSTVGLRSDIHVLLVGDPGLGKSQMLRAVSAIAPRGVYVCGGTSTTAGLTVAVSREPGSGDFSLEAGALVLGDQGICCVDEFDKMNADHHSLLEAMEQQSVSVAKAGILCNLSARTGVVAAANPVGGHYTKLKTVCENLKISSALLSRFDLVFVMVDKPDGNRDRCITDHVLNMLKENMGTTIPDTVDYEPTLKRLRLEVSQGRLSEPSANRKSLVDELRRTKDDASRKRLSPMLLCKFIMYARRYVRPNLSDEAKDILQAYYLALRKSTYEKNGDHLPVTCRQLESVIRLAEARAKAELRDLVTAEDAMDVVEISQESMIDTYSDEAGRLDFGRSTGMSKSNEKRKFWALICAEAQRSSRNTFHISELKRLAQNGGLPLRNLDQAVDSLNTQGFLLKKPGRMWQIVPESAL</sequence>
<evidence type="ECO:0000256" key="6">
    <source>
        <dbReference type="ARBA" id="ARBA00023125"/>
    </source>
</evidence>
<dbReference type="SUPFAM" id="SSF50249">
    <property type="entry name" value="Nucleic acid-binding proteins"/>
    <property type="match status" value="1"/>
</dbReference>
<dbReference type="GO" id="GO:0005524">
    <property type="term" value="F:ATP binding"/>
    <property type="evidence" value="ECO:0007669"/>
    <property type="project" value="UniProtKB-KW"/>
</dbReference>
<evidence type="ECO:0000256" key="2">
    <source>
        <dbReference type="ARBA" id="ARBA00008010"/>
    </source>
</evidence>
<dbReference type="GO" id="GO:0006310">
    <property type="term" value="P:DNA recombination"/>
    <property type="evidence" value="ECO:0007669"/>
    <property type="project" value="UniProtKB-ARBA"/>
</dbReference>
<comment type="subcellular location">
    <subcellularLocation>
        <location evidence="1">Nucleus</location>
    </subcellularLocation>
</comment>
<keyword evidence="7" id="KW-0539">Nucleus</keyword>
<dbReference type="Gene3D" id="2.40.50.140">
    <property type="entry name" value="Nucleic acid-binding proteins"/>
    <property type="match status" value="1"/>
</dbReference>
<name>A0A7S1T7Z7_9RHOD</name>
<dbReference type="GO" id="GO:0017116">
    <property type="term" value="F:single-stranded DNA helicase activity"/>
    <property type="evidence" value="ECO:0007669"/>
    <property type="project" value="TreeGrafter"/>
</dbReference>
<dbReference type="InterPro" id="IPR041562">
    <property type="entry name" value="MCM_lid"/>
</dbReference>
<evidence type="ECO:0000256" key="9">
    <source>
        <dbReference type="RuleBase" id="RU004070"/>
    </source>
</evidence>
<dbReference type="InterPro" id="IPR033762">
    <property type="entry name" value="MCM_OB"/>
</dbReference>
<dbReference type="GO" id="GO:0042555">
    <property type="term" value="C:MCM complex"/>
    <property type="evidence" value="ECO:0007669"/>
    <property type="project" value="TreeGrafter"/>
</dbReference>
<dbReference type="InterPro" id="IPR031327">
    <property type="entry name" value="MCM"/>
</dbReference>
<keyword evidence="6 9" id="KW-0238">DNA-binding</keyword>
<dbReference type="PANTHER" id="PTHR11630:SF47">
    <property type="entry name" value="DNA HELICASE MCM8"/>
    <property type="match status" value="1"/>
</dbReference>
<dbReference type="PRINTS" id="PR01657">
    <property type="entry name" value="MCMFAMILY"/>
</dbReference>
<dbReference type="PROSITE" id="PS00847">
    <property type="entry name" value="MCM_1"/>
    <property type="match status" value="1"/>
</dbReference>
<evidence type="ECO:0000256" key="10">
    <source>
        <dbReference type="SAM" id="MobiDB-lite"/>
    </source>
</evidence>
<keyword evidence="4 9" id="KW-0547">Nucleotide-binding</keyword>
<dbReference type="InterPro" id="IPR056875">
    <property type="entry name" value="MCM8/REC_WHD"/>
</dbReference>
<evidence type="ECO:0000259" key="11">
    <source>
        <dbReference type="PROSITE" id="PS50051"/>
    </source>
</evidence>
<keyword evidence="5 9" id="KW-0067">ATP-binding</keyword>
<dbReference type="Pfam" id="PF17855">
    <property type="entry name" value="MCM_lid"/>
    <property type="match status" value="1"/>
</dbReference>
<accession>A0A7S1T7Z7</accession>
<dbReference type="InterPro" id="IPR003593">
    <property type="entry name" value="AAA+_ATPase"/>
</dbReference>
<dbReference type="PROSITE" id="PS50051">
    <property type="entry name" value="MCM_2"/>
    <property type="match status" value="1"/>
</dbReference>
<feature type="domain" description="MCM C-terminal AAA(+) ATPase" evidence="11">
    <location>
        <begin position="409"/>
        <end position="613"/>
    </location>
</feature>
<dbReference type="EMBL" id="HBGH01002992">
    <property type="protein sequence ID" value="CAD9227487.1"/>
    <property type="molecule type" value="Transcribed_RNA"/>
</dbReference>
<feature type="region of interest" description="Disordered" evidence="10">
    <location>
        <begin position="100"/>
        <end position="120"/>
    </location>
</feature>
<dbReference type="Pfam" id="PF25051">
    <property type="entry name" value="WHD_MCM8"/>
    <property type="match status" value="1"/>
</dbReference>
<dbReference type="PANTHER" id="PTHR11630">
    <property type="entry name" value="DNA REPLICATION LICENSING FACTOR MCM FAMILY MEMBER"/>
    <property type="match status" value="1"/>
</dbReference>
<evidence type="ECO:0000256" key="1">
    <source>
        <dbReference type="ARBA" id="ARBA00004123"/>
    </source>
</evidence>
<evidence type="ECO:0000256" key="3">
    <source>
        <dbReference type="ARBA" id="ARBA00012551"/>
    </source>
</evidence>
<protein>
    <recommendedName>
        <fullName evidence="3">DNA helicase</fullName>
        <ecNumber evidence="3">3.6.4.12</ecNumber>
    </recommendedName>
    <alternativeName>
        <fullName evidence="8">Minichromosome maintenance 8</fullName>
    </alternativeName>
</protein>
<dbReference type="Gene3D" id="3.40.50.300">
    <property type="entry name" value="P-loop containing nucleotide triphosphate hydrolases"/>
    <property type="match status" value="1"/>
</dbReference>
<dbReference type="SUPFAM" id="SSF52540">
    <property type="entry name" value="P-loop containing nucleoside triphosphate hydrolases"/>
    <property type="match status" value="1"/>
</dbReference>
<dbReference type="InterPro" id="IPR001208">
    <property type="entry name" value="MCM_dom"/>
</dbReference>
<evidence type="ECO:0000313" key="12">
    <source>
        <dbReference type="EMBL" id="CAD9227487.1"/>
    </source>
</evidence>
<gene>
    <name evidence="12" type="ORF">CCAE0312_LOCUS1622</name>
</gene>
<dbReference type="InterPro" id="IPR018525">
    <property type="entry name" value="MCM_CS"/>
</dbReference>
<dbReference type="GO" id="GO:0005634">
    <property type="term" value="C:nucleus"/>
    <property type="evidence" value="ECO:0007669"/>
    <property type="project" value="UniProtKB-SubCell"/>
</dbReference>
<evidence type="ECO:0000256" key="8">
    <source>
        <dbReference type="ARBA" id="ARBA00042306"/>
    </source>
</evidence>